<gene>
    <name evidence="8 11" type="primary">cmk</name>
    <name evidence="11" type="ORF">POL72_49865</name>
</gene>
<proteinExistence type="inferred from homology"/>
<dbReference type="CDD" id="cd02020">
    <property type="entry name" value="CMPK"/>
    <property type="match status" value="1"/>
</dbReference>
<dbReference type="NCBIfam" id="TIGR00017">
    <property type="entry name" value="cmk"/>
    <property type="match status" value="1"/>
</dbReference>
<dbReference type="RefSeq" id="WP_272104475.1">
    <property type="nucleotide sequence ID" value="NZ_JAQNDK010000007.1"/>
</dbReference>
<dbReference type="PANTHER" id="PTHR21299">
    <property type="entry name" value="CYTIDYLATE KINASE/PANTOATE-BETA-ALANINE LIGASE"/>
    <property type="match status" value="1"/>
</dbReference>
<name>A0ABT5CHJ2_9BACT</name>
<dbReference type="Gene3D" id="3.40.50.300">
    <property type="entry name" value="P-loop containing nucleotide triphosphate hydrolases"/>
    <property type="match status" value="1"/>
</dbReference>
<feature type="domain" description="Cytidylate kinase" evidence="10">
    <location>
        <begin position="24"/>
        <end position="263"/>
    </location>
</feature>
<comment type="caution">
    <text evidence="11">The sequence shown here is derived from an EMBL/GenBank/DDBJ whole genome shotgun (WGS) entry which is preliminary data.</text>
</comment>
<keyword evidence="5 8" id="KW-0067">ATP-binding</keyword>
<evidence type="ECO:0000256" key="3">
    <source>
        <dbReference type="ARBA" id="ARBA00022741"/>
    </source>
</evidence>
<evidence type="ECO:0000256" key="1">
    <source>
        <dbReference type="ARBA" id="ARBA00009427"/>
    </source>
</evidence>
<evidence type="ECO:0000313" key="12">
    <source>
        <dbReference type="Proteomes" id="UP001217485"/>
    </source>
</evidence>
<evidence type="ECO:0000313" key="11">
    <source>
        <dbReference type="EMBL" id="MDC0685910.1"/>
    </source>
</evidence>
<keyword evidence="3 8" id="KW-0547">Nucleotide-binding</keyword>
<dbReference type="GO" id="GO:0016301">
    <property type="term" value="F:kinase activity"/>
    <property type="evidence" value="ECO:0007669"/>
    <property type="project" value="UniProtKB-KW"/>
</dbReference>
<reference evidence="11 12" key="1">
    <citation type="submission" date="2023-01" db="EMBL/GenBank/DDBJ databases">
        <title>Minimal conservation of predation-associated metabolite biosynthetic gene clusters underscores biosynthetic potential of Myxococcota including descriptions for ten novel species: Archangium lansinium sp. nov., Myxococcus landrumus sp. nov., Nannocystis bai.</title>
        <authorList>
            <person name="Ahearne A."/>
            <person name="Stevens C."/>
            <person name="Dowd S."/>
        </authorList>
    </citation>
    <scope>NUCLEOTIDE SEQUENCE [LARGE SCALE GENOMIC DNA]</scope>
    <source>
        <strain evidence="11 12">WIWO2</strain>
    </source>
</reference>
<dbReference type="SUPFAM" id="SSF52540">
    <property type="entry name" value="P-loop containing nucleoside triphosphate hydrolases"/>
    <property type="match status" value="1"/>
</dbReference>
<feature type="region of interest" description="Disordered" evidence="9">
    <location>
        <begin position="1"/>
        <end position="21"/>
    </location>
</feature>
<evidence type="ECO:0000256" key="4">
    <source>
        <dbReference type="ARBA" id="ARBA00022777"/>
    </source>
</evidence>
<dbReference type="HAMAP" id="MF_00238">
    <property type="entry name" value="Cytidyl_kinase_type1"/>
    <property type="match status" value="1"/>
</dbReference>
<dbReference type="InterPro" id="IPR011994">
    <property type="entry name" value="Cytidylate_kinase_dom"/>
</dbReference>
<dbReference type="EC" id="2.7.4.25" evidence="8"/>
<keyword evidence="8" id="KW-0963">Cytoplasm</keyword>
<dbReference type="PANTHER" id="PTHR21299:SF2">
    <property type="entry name" value="CYTIDYLATE KINASE"/>
    <property type="match status" value="1"/>
</dbReference>
<evidence type="ECO:0000259" key="10">
    <source>
        <dbReference type="Pfam" id="PF02224"/>
    </source>
</evidence>
<evidence type="ECO:0000256" key="9">
    <source>
        <dbReference type="SAM" id="MobiDB-lite"/>
    </source>
</evidence>
<dbReference type="Proteomes" id="UP001217485">
    <property type="component" value="Unassembled WGS sequence"/>
</dbReference>
<comment type="catalytic activity">
    <reaction evidence="7 8">
        <text>CMP + ATP = CDP + ADP</text>
        <dbReference type="Rhea" id="RHEA:11600"/>
        <dbReference type="ChEBI" id="CHEBI:30616"/>
        <dbReference type="ChEBI" id="CHEBI:58069"/>
        <dbReference type="ChEBI" id="CHEBI:60377"/>
        <dbReference type="ChEBI" id="CHEBI:456216"/>
        <dbReference type="EC" id="2.7.4.25"/>
    </reaction>
</comment>
<sequence>MTERQRQDDAHHLPARDEPRRLRVAIDGPAGAGKGTVARGLAERLGYLLVDTGAIYRAVALAARRASLQWEEEGAIGALAEDLARGGRIALERSPHGVPPDSSAPPPANAPAQSSLGGSGMRVLLDGEDISSAIRAPEISLGASRVSAVPAVRKALLAMQRQAGAGGGVVLEGRDIGTVVFPDAEVKFFLTAPAEIRAKRRYDELVARGMNVSFEATLSDVLRRDKADSERAVAPLRKADDAILVDSGHRSPQEIIDEMATLVEIRARGG</sequence>
<dbReference type="Pfam" id="PF02224">
    <property type="entry name" value="Cytidylate_kin"/>
    <property type="match status" value="1"/>
</dbReference>
<evidence type="ECO:0000256" key="5">
    <source>
        <dbReference type="ARBA" id="ARBA00022840"/>
    </source>
</evidence>
<keyword evidence="4 8" id="KW-0418">Kinase</keyword>
<keyword evidence="12" id="KW-1185">Reference proteome</keyword>
<feature type="region of interest" description="Disordered" evidence="9">
    <location>
        <begin position="91"/>
        <end position="117"/>
    </location>
</feature>
<evidence type="ECO:0000256" key="6">
    <source>
        <dbReference type="ARBA" id="ARBA00047615"/>
    </source>
</evidence>
<feature type="binding site" evidence="8">
    <location>
        <begin position="28"/>
        <end position="36"/>
    </location>
    <ligand>
        <name>ATP</name>
        <dbReference type="ChEBI" id="CHEBI:30616"/>
    </ligand>
</feature>
<organism evidence="11 12">
    <name type="scientific">Sorangium atrum</name>
    <dbReference type="NCBI Taxonomy" id="2995308"/>
    <lineage>
        <taxon>Bacteria</taxon>
        <taxon>Pseudomonadati</taxon>
        <taxon>Myxococcota</taxon>
        <taxon>Polyangia</taxon>
        <taxon>Polyangiales</taxon>
        <taxon>Polyangiaceae</taxon>
        <taxon>Sorangium</taxon>
    </lineage>
</organism>
<evidence type="ECO:0000256" key="2">
    <source>
        <dbReference type="ARBA" id="ARBA00022679"/>
    </source>
</evidence>
<accession>A0ABT5CHJ2</accession>
<dbReference type="InterPro" id="IPR027417">
    <property type="entry name" value="P-loop_NTPase"/>
</dbReference>
<protein>
    <recommendedName>
        <fullName evidence="8">Cytidylate kinase</fullName>
        <shortName evidence="8">CK</shortName>
        <ecNumber evidence="8">2.7.4.25</ecNumber>
    </recommendedName>
    <alternativeName>
        <fullName evidence="8">Cytidine monophosphate kinase</fullName>
        <shortName evidence="8">CMP kinase</shortName>
    </alternativeName>
</protein>
<evidence type="ECO:0000256" key="7">
    <source>
        <dbReference type="ARBA" id="ARBA00048478"/>
    </source>
</evidence>
<comment type="catalytic activity">
    <reaction evidence="6 8">
        <text>dCMP + ATP = dCDP + ADP</text>
        <dbReference type="Rhea" id="RHEA:25094"/>
        <dbReference type="ChEBI" id="CHEBI:30616"/>
        <dbReference type="ChEBI" id="CHEBI:57566"/>
        <dbReference type="ChEBI" id="CHEBI:58593"/>
        <dbReference type="ChEBI" id="CHEBI:456216"/>
        <dbReference type="EC" id="2.7.4.25"/>
    </reaction>
</comment>
<comment type="subcellular location">
    <subcellularLocation>
        <location evidence="8">Cytoplasm</location>
    </subcellularLocation>
</comment>
<dbReference type="InterPro" id="IPR003136">
    <property type="entry name" value="Cytidylate_kin"/>
</dbReference>
<dbReference type="EMBL" id="JAQNDK010000007">
    <property type="protein sequence ID" value="MDC0685910.1"/>
    <property type="molecule type" value="Genomic_DNA"/>
</dbReference>
<comment type="similarity">
    <text evidence="1 8">Belongs to the cytidylate kinase family. Type 1 subfamily.</text>
</comment>
<keyword evidence="2 8" id="KW-0808">Transferase</keyword>
<evidence type="ECO:0000256" key="8">
    <source>
        <dbReference type="HAMAP-Rule" id="MF_00238"/>
    </source>
</evidence>